<dbReference type="InterPro" id="IPR002828">
    <property type="entry name" value="SurE-like_Pase/nucleotidase"/>
</dbReference>
<proteinExistence type="inferred from homology"/>
<evidence type="ECO:0000256" key="1">
    <source>
        <dbReference type="ARBA" id="ARBA00000815"/>
    </source>
</evidence>
<dbReference type="NCBIfam" id="NF001490">
    <property type="entry name" value="PRK00346.1-4"/>
    <property type="match status" value="1"/>
</dbReference>
<evidence type="ECO:0000256" key="7">
    <source>
        <dbReference type="ARBA" id="ARBA00022741"/>
    </source>
</evidence>
<comment type="cofactor">
    <cofactor evidence="2">
        <name>Mg(2+)</name>
        <dbReference type="ChEBI" id="CHEBI:18420"/>
    </cofactor>
</comment>
<evidence type="ECO:0000313" key="13">
    <source>
        <dbReference type="EMBL" id="MBE8611144.1"/>
    </source>
</evidence>
<dbReference type="GO" id="GO:0046872">
    <property type="term" value="F:metal ion binding"/>
    <property type="evidence" value="ECO:0007669"/>
    <property type="project" value="UniProtKB-UniRule"/>
</dbReference>
<dbReference type="PANTHER" id="PTHR30457:SF12">
    <property type="entry name" value="5'_3'-NUCLEOTIDASE SURE"/>
    <property type="match status" value="1"/>
</dbReference>
<organism evidence="13 16">
    <name type="scientific">Morganella morganii</name>
    <name type="common">Proteus morganii</name>
    <dbReference type="NCBI Taxonomy" id="582"/>
    <lineage>
        <taxon>Bacteria</taxon>
        <taxon>Pseudomonadati</taxon>
        <taxon>Pseudomonadota</taxon>
        <taxon>Gammaproteobacteria</taxon>
        <taxon>Enterobacterales</taxon>
        <taxon>Morganellaceae</taxon>
        <taxon>Morganella</taxon>
    </lineage>
</organism>
<sequence length="253" mass="27247">MLRILVSNDDGVSAPGIRTLSEALRRTYHVQVVAPDRNRSGASNALTLDRPLRTVVHENGDIALVEGTPTDCVYIGANLLMRPRPEIVVSGINCGPNLGDDVIYSGTVAAAMEGRHLGLPAIAVSLNGETHYDTAAEITCRLLTMLQQVPLRAGNILNVNVPDVPLSEIKGMKVTRCGTRRAPDVVYTQMDPKGNPLYWLGPPGEKLDTGPDTDFAAVDAGYVSVTPLHVDLTAYSVQEKLEDWLQKAGVIQE</sequence>
<dbReference type="EMBL" id="PKLF01000001">
    <property type="protein sequence ID" value="MBE8611144.1"/>
    <property type="molecule type" value="Genomic_DNA"/>
</dbReference>
<evidence type="ECO:0000256" key="5">
    <source>
        <dbReference type="ARBA" id="ARBA00022490"/>
    </source>
</evidence>
<feature type="binding site" evidence="9">
    <location>
        <position position="93"/>
    </location>
    <ligand>
        <name>a divalent metal cation</name>
        <dbReference type="ChEBI" id="CHEBI:60240"/>
    </ligand>
</feature>
<comment type="catalytic activity">
    <reaction evidence="1 9">
        <text>a ribonucleoside 5'-phosphate + H2O = a ribonucleoside + phosphate</text>
        <dbReference type="Rhea" id="RHEA:12484"/>
        <dbReference type="ChEBI" id="CHEBI:15377"/>
        <dbReference type="ChEBI" id="CHEBI:18254"/>
        <dbReference type="ChEBI" id="CHEBI:43474"/>
        <dbReference type="ChEBI" id="CHEBI:58043"/>
        <dbReference type="EC" id="3.1.3.5"/>
    </reaction>
</comment>
<keyword evidence="8 9" id="KW-0378">Hydrolase</keyword>
<dbReference type="EC" id="3.6.1.11" evidence="9"/>
<evidence type="ECO:0000313" key="16">
    <source>
        <dbReference type="Proteomes" id="UP000650477"/>
    </source>
</evidence>
<dbReference type="InterPro" id="IPR030048">
    <property type="entry name" value="SurE"/>
</dbReference>
<evidence type="ECO:0000256" key="2">
    <source>
        <dbReference type="ARBA" id="ARBA00001946"/>
    </source>
</evidence>
<dbReference type="NCBIfam" id="TIGR00087">
    <property type="entry name" value="surE"/>
    <property type="match status" value="1"/>
</dbReference>
<evidence type="ECO:0000256" key="6">
    <source>
        <dbReference type="ARBA" id="ARBA00022723"/>
    </source>
</evidence>
<dbReference type="OrthoDB" id="9780815at2"/>
<protein>
    <recommendedName>
        <fullName evidence="9">5'/3'-nucleotidase SurE</fullName>
        <ecNumber evidence="9">3.1.3.5</ecNumber>
        <ecNumber evidence="9">3.1.3.6</ecNumber>
    </recommendedName>
    <alternativeName>
        <fullName evidence="9">Exopolyphosphatase</fullName>
        <ecNumber evidence="9">3.6.1.11</ecNumber>
    </alternativeName>
    <alternativeName>
        <fullName evidence="9">Nucleoside monophosphate phosphohydrolase</fullName>
    </alternativeName>
</protein>
<comment type="subcellular location">
    <subcellularLocation>
        <location evidence="3 9">Cytoplasm</location>
    </subcellularLocation>
</comment>
<evidence type="ECO:0000313" key="15">
    <source>
        <dbReference type="Proteomes" id="UP000244682"/>
    </source>
</evidence>
<dbReference type="Pfam" id="PF01975">
    <property type="entry name" value="SurE"/>
    <property type="match status" value="1"/>
</dbReference>
<dbReference type="GO" id="GO:0008253">
    <property type="term" value="F:5'-nucleotidase activity"/>
    <property type="evidence" value="ECO:0007669"/>
    <property type="project" value="UniProtKB-UniRule"/>
</dbReference>
<dbReference type="Proteomes" id="UP000650477">
    <property type="component" value="Unassembled WGS sequence"/>
</dbReference>
<feature type="domain" description="Survival protein SurE-like phosphatase/nucleotidase" evidence="10">
    <location>
        <begin position="4"/>
        <end position="181"/>
    </location>
</feature>
<evidence type="ECO:0000259" key="10">
    <source>
        <dbReference type="Pfam" id="PF01975"/>
    </source>
</evidence>
<dbReference type="GO" id="GO:0004309">
    <property type="term" value="F:exopolyphosphatase activity"/>
    <property type="evidence" value="ECO:0007669"/>
    <property type="project" value="UniProtKB-UniRule"/>
</dbReference>
<dbReference type="EMBL" id="ABKJEP030000045">
    <property type="protein sequence ID" value="EMO9457496.1"/>
    <property type="molecule type" value="Genomic_DNA"/>
</dbReference>
<evidence type="ECO:0000313" key="14">
    <source>
        <dbReference type="EMBL" id="MDS0899386.1"/>
    </source>
</evidence>
<dbReference type="HAMAP" id="MF_00060">
    <property type="entry name" value="SurE"/>
    <property type="match status" value="1"/>
</dbReference>
<evidence type="ECO:0000256" key="4">
    <source>
        <dbReference type="ARBA" id="ARBA00011062"/>
    </source>
</evidence>
<feature type="binding site" evidence="9">
    <location>
        <position position="40"/>
    </location>
    <ligand>
        <name>a divalent metal cation</name>
        <dbReference type="ChEBI" id="CHEBI:60240"/>
    </ligand>
</feature>
<dbReference type="Proteomes" id="UP001182247">
    <property type="component" value="Unassembled WGS sequence"/>
</dbReference>
<dbReference type="EMBL" id="JAPKIY010000029">
    <property type="protein sequence ID" value="MDS0899386.1"/>
    <property type="molecule type" value="Genomic_DNA"/>
</dbReference>
<accession>A0A0A2R434</accession>
<reference evidence="13" key="1">
    <citation type="submission" date="2017-12" db="EMBL/GenBank/DDBJ databases">
        <title>Genome sequencing and analysis.</title>
        <authorList>
            <person name="Huang Y.-T."/>
        </authorList>
    </citation>
    <scope>NUCLEOTIDE SEQUENCE</scope>
    <source>
        <strain evidence="13">VGH116</strain>
    </source>
</reference>
<dbReference type="SUPFAM" id="SSF64167">
    <property type="entry name" value="SurE-like"/>
    <property type="match status" value="1"/>
</dbReference>
<dbReference type="Gene3D" id="3.40.1210.10">
    <property type="entry name" value="Survival protein SurE-like phosphatase/nucleotidase"/>
    <property type="match status" value="1"/>
</dbReference>
<reference evidence="14" key="3">
    <citation type="submission" date="2023-02" db="EMBL/GenBank/DDBJ databases">
        <title>Detection, antimicrobial susceptibility and genomic characterization of NDM-producing species of Morganellaceae, Yersiniaceae, and Enterobacteriaceae other than Klebsiella.</title>
        <authorList>
            <person name="Camargo C.H."/>
            <person name="Sacchi C.T."/>
            <person name="Campos K.R."/>
        </authorList>
    </citation>
    <scope>NUCLEOTIDE SEQUENCE</scope>
    <source>
        <strain evidence="14">1189_21</strain>
    </source>
</reference>
<dbReference type="AlphaFoldDB" id="A0A0A2R434"/>
<dbReference type="GO" id="GO:0008254">
    <property type="term" value="F:3'-nucleotidase activity"/>
    <property type="evidence" value="ECO:0007669"/>
    <property type="project" value="UniProtKB-UniRule"/>
</dbReference>
<dbReference type="Proteomes" id="UP000244682">
    <property type="component" value="Chromosome"/>
</dbReference>
<dbReference type="EMBL" id="CP028956">
    <property type="protein sequence ID" value="AWC92715.1"/>
    <property type="molecule type" value="Genomic_DNA"/>
</dbReference>
<keyword evidence="6 9" id="KW-0479">Metal-binding</keyword>
<evidence type="ECO:0000313" key="11">
    <source>
        <dbReference type="EMBL" id="AWC92715.1"/>
    </source>
</evidence>
<reference evidence="12" key="4">
    <citation type="submission" date="2024-02" db="EMBL/GenBank/DDBJ databases">
        <authorList>
            <consortium name="Clinical and Environmental Microbiology Branch: Whole genome sequencing antimicrobial resistance pathogens in the healthcare setting"/>
        </authorList>
    </citation>
    <scope>NUCLEOTIDE SEQUENCE</scope>
    <source>
        <strain evidence="12">2023KU-00017</strain>
    </source>
</reference>
<name>A0A0A2R434_MORMO</name>
<dbReference type="FunFam" id="3.40.1210.10:FF:000001">
    <property type="entry name" value="5'/3'-nucleotidase SurE"/>
    <property type="match status" value="1"/>
</dbReference>
<comment type="catalytic activity">
    <reaction evidence="9">
        <text>[phosphate](n) + H2O = [phosphate](n-1) + phosphate + H(+)</text>
        <dbReference type="Rhea" id="RHEA:21528"/>
        <dbReference type="Rhea" id="RHEA-COMP:9859"/>
        <dbReference type="Rhea" id="RHEA-COMP:14279"/>
        <dbReference type="ChEBI" id="CHEBI:15377"/>
        <dbReference type="ChEBI" id="CHEBI:15378"/>
        <dbReference type="ChEBI" id="CHEBI:16838"/>
        <dbReference type="ChEBI" id="CHEBI:43474"/>
        <dbReference type="EC" id="3.6.1.11"/>
    </reaction>
</comment>
<evidence type="ECO:0000256" key="3">
    <source>
        <dbReference type="ARBA" id="ARBA00004496"/>
    </source>
</evidence>
<dbReference type="EC" id="3.1.3.5" evidence="9"/>
<comment type="catalytic activity">
    <reaction evidence="9">
        <text>a ribonucleoside 3'-phosphate + H2O = a ribonucleoside + phosphate</text>
        <dbReference type="Rhea" id="RHEA:10144"/>
        <dbReference type="ChEBI" id="CHEBI:13197"/>
        <dbReference type="ChEBI" id="CHEBI:15377"/>
        <dbReference type="ChEBI" id="CHEBI:18254"/>
        <dbReference type="ChEBI" id="CHEBI:43474"/>
        <dbReference type="EC" id="3.1.3.6"/>
    </reaction>
</comment>
<keyword evidence="5 9" id="KW-0963">Cytoplasm</keyword>
<evidence type="ECO:0000256" key="9">
    <source>
        <dbReference type="HAMAP-Rule" id="MF_00060"/>
    </source>
</evidence>
<comment type="function">
    <text evidence="9">Nucleotidase with a broad substrate specificity as it can dephosphorylate various ribo- and deoxyribonucleoside 5'-monophosphates and ribonucleoside 3'-monophosphates with highest affinity to 3'-AMP. Also hydrolyzes polyphosphate (exopolyphosphatase activity) with the preference for short-chain-length substrates (P20-25). Might be involved in the regulation of dNTP and NTP pools, and in the turnover of 3'-mononucleotides produced by numerous intracellular RNases (T1, T2, and F) during the degradation of various RNAs.</text>
</comment>
<dbReference type="GO" id="GO:0000166">
    <property type="term" value="F:nucleotide binding"/>
    <property type="evidence" value="ECO:0007669"/>
    <property type="project" value="UniProtKB-KW"/>
</dbReference>
<feature type="binding site" evidence="9">
    <location>
        <position position="9"/>
    </location>
    <ligand>
        <name>a divalent metal cation</name>
        <dbReference type="ChEBI" id="CHEBI:60240"/>
    </ligand>
</feature>
<dbReference type="GO" id="GO:0005737">
    <property type="term" value="C:cytoplasm"/>
    <property type="evidence" value="ECO:0007669"/>
    <property type="project" value="UniProtKB-SubCell"/>
</dbReference>
<comment type="cofactor">
    <cofactor evidence="9">
        <name>a divalent metal cation</name>
        <dbReference type="ChEBI" id="CHEBI:60240"/>
    </cofactor>
    <text evidence="9">Binds 1 divalent metal cation per subunit.</text>
</comment>
<dbReference type="NCBIfam" id="NF001488">
    <property type="entry name" value="PRK00346.1-1"/>
    <property type="match status" value="1"/>
</dbReference>
<comment type="similarity">
    <text evidence="4 9">Belongs to the SurE nucleotidase family.</text>
</comment>
<dbReference type="STRING" id="582.AL531_18530"/>
<dbReference type="RefSeq" id="WP_024472854.1">
    <property type="nucleotide sequence ID" value="NZ_BFCJ01000092.1"/>
</dbReference>
<reference evidence="11 15" key="2">
    <citation type="submission" date="2018-04" db="EMBL/GenBank/DDBJ databases">
        <title>Whole genome sequencing of Morganella morganii AR_0133.</title>
        <authorList>
            <person name="Conlan S."/>
            <person name="Thomas P.J."/>
            <person name="Mullikin J."/>
            <person name="Frank K.M."/>
            <person name="Segre J.A."/>
        </authorList>
    </citation>
    <scope>NUCLEOTIDE SEQUENCE [LARGE SCALE GENOMIC DNA]</scope>
    <source>
        <strain evidence="11 15">AR_0133</strain>
    </source>
</reference>
<dbReference type="EC" id="3.1.3.6" evidence="9"/>
<evidence type="ECO:0000256" key="8">
    <source>
        <dbReference type="ARBA" id="ARBA00022801"/>
    </source>
</evidence>
<keyword evidence="7 9" id="KW-0547">Nucleotide-binding</keyword>
<evidence type="ECO:0000313" key="12">
    <source>
        <dbReference type="EMBL" id="EMO9457496.1"/>
    </source>
</evidence>
<dbReference type="InterPro" id="IPR036523">
    <property type="entry name" value="SurE-like_sf"/>
</dbReference>
<dbReference type="PANTHER" id="PTHR30457">
    <property type="entry name" value="5'-NUCLEOTIDASE SURE"/>
    <property type="match status" value="1"/>
</dbReference>
<gene>
    <name evidence="9 12" type="primary">surE</name>
    <name evidence="11" type="ORF">AM380_03150</name>
    <name evidence="13" type="ORF">CYG68_01690</name>
    <name evidence="14" type="ORF">OSC06_15575</name>
    <name evidence="12" type="ORF">PN925_002890</name>
</gene>
<dbReference type="NCBIfam" id="NF001489">
    <property type="entry name" value="PRK00346.1-3"/>
    <property type="match status" value="1"/>
</dbReference>
<feature type="binding site" evidence="9">
    <location>
        <position position="10"/>
    </location>
    <ligand>
        <name>a divalent metal cation</name>
        <dbReference type="ChEBI" id="CHEBI:60240"/>
    </ligand>
</feature>